<feature type="domain" description="HMA" evidence="2">
    <location>
        <begin position="25"/>
        <end position="91"/>
    </location>
</feature>
<dbReference type="PROSITE" id="PS50846">
    <property type="entry name" value="HMA_2"/>
    <property type="match status" value="1"/>
</dbReference>
<reference evidence="3" key="1">
    <citation type="submission" date="2018-05" db="EMBL/GenBank/DDBJ databases">
        <authorList>
            <person name="Lanie J.A."/>
            <person name="Ng W.-L."/>
            <person name="Kazmierczak K.M."/>
            <person name="Andrzejewski T.M."/>
            <person name="Davidsen T.M."/>
            <person name="Wayne K.J."/>
            <person name="Tettelin H."/>
            <person name="Glass J.I."/>
            <person name="Rusch D."/>
            <person name="Podicherti R."/>
            <person name="Tsui H.-C.T."/>
            <person name="Winkler M.E."/>
        </authorList>
    </citation>
    <scope>NUCLEOTIDE SEQUENCE</scope>
</reference>
<dbReference type="GO" id="GO:0046872">
    <property type="term" value="F:metal ion binding"/>
    <property type="evidence" value="ECO:0007669"/>
    <property type="project" value="UniProtKB-KW"/>
</dbReference>
<evidence type="ECO:0000313" key="3">
    <source>
        <dbReference type="EMBL" id="SUZ99740.1"/>
    </source>
</evidence>
<dbReference type="Pfam" id="PF00403">
    <property type="entry name" value="HMA"/>
    <property type="match status" value="1"/>
</dbReference>
<keyword evidence="1" id="KW-0479">Metal-binding</keyword>
<dbReference type="PROSITE" id="PS51257">
    <property type="entry name" value="PROKAR_LIPOPROTEIN"/>
    <property type="match status" value="1"/>
</dbReference>
<dbReference type="EMBL" id="UINC01002733">
    <property type="protein sequence ID" value="SUZ99740.1"/>
    <property type="molecule type" value="Genomic_DNA"/>
</dbReference>
<dbReference type="AlphaFoldDB" id="A0A381S6Q6"/>
<gene>
    <name evidence="3" type="ORF">METZ01_LOCUS52594</name>
</gene>
<protein>
    <recommendedName>
        <fullName evidence="2">HMA domain-containing protein</fullName>
    </recommendedName>
</protein>
<accession>A0A381S6Q6</accession>
<proteinExistence type="predicted"/>
<dbReference type="InterPro" id="IPR036163">
    <property type="entry name" value="HMA_dom_sf"/>
</dbReference>
<dbReference type="FunFam" id="3.30.70.100:FF:000001">
    <property type="entry name" value="ATPase copper transporting beta"/>
    <property type="match status" value="1"/>
</dbReference>
<dbReference type="Gene3D" id="3.30.70.100">
    <property type="match status" value="1"/>
</dbReference>
<name>A0A381S6Q6_9ZZZZ</name>
<dbReference type="CDD" id="cd00371">
    <property type="entry name" value="HMA"/>
    <property type="match status" value="1"/>
</dbReference>
<evidence type="ECO:0000259" key="2">
    <source>
        <dbReference type="PROSITE" id="PS50846"/>
    </source>
</evidence>
<evidence type="ECO:0000256" key="1">
    <source>
        <dbReference type="ARBA" id="ARBA00022723"/>
    </source>
</evidence>
<dbReference type="InterPro" id="IPR006121">
    <property type="entry name" value="HMA_dom"/>
</dbReference>
<sequence length="112" mass="12182">MFNWRLIISTLFILLIGCGNQAENKTVEISLKTIQCGMCSNKIADGLNKLEGVKKIDVDLEKKVGTVMYNASVVDIKAIENTIASIGYDANDTPADPKVYEKLDLCCKVPGG</sequence>
<dbReference type="SUPFAM" id="SSF55008">
    <property type="entry name" value="HMA, heavy metal-associated domain"/>
    <property type="match status" value="1"/>
</dbReference>
<organism evidence="3">
    <name type="scientific">marine metagenome</name>
    <dbReference type="NCBI Taxonomy" id="408172"/>
    <lineage>
        <taxon>unclassified sequences</taxon>
        <taxon>metagenomes</taxon>
        <taxon>ecological metagenomes</taxon>
    </lineage>
</organism>